<comment type="caution">
    <text evidence="2">The sequence shown here is derived from an EMBL/GenBank/DDBJ whole genome shotgun (WGS) entry which is preliminary data.</text>
</comment>
<reference evidence="2" key="1">
    <citation type="journal article" date="2015" name="Nature">
        <title>Complex archaea that bridge the gap between prokaryotes and eukaryotes.</title>
        <authorList>
            <person name="Spang A."/>
            <person name="Saw J.H."/>
            <person name="Jorgensen S.L."/>
            <person name="Zaremba-Niedzwiedzka K."/>
            <person name="Martijn J."/>
            <person name="Lind A.E."/>
            <person name="van Eijk R."/>
            <person name="Schleper C."/>
            <person name="Guy L."/>
            <person name="Ettema T.J."/>
        </authorList>
    </citation>
    <scope>NUCLEOTIDE SEQUENCE</scope>
</reference>
<feature type="region of interest" description="Disordered" evidence="1">
    <location>
        <begin position="121"/>
        <end position="164"/>
    </location>
</feature>
<protein>
    <submittedName>
        <fullName evidence="2">Uncharacterized protein</fullName>
    </submittedName>
</protein>
<proteinExistence type="predicted"/>
<gene>
    <name evidence="2" type="ORF">LCGC14_0507350</name>
</gene>
<organism evidence="2">
    <name type="scientific">marine sediment metagenome</name>
    <dbReference type="NCBI Taxonomy" id="412755"/>
    <lineage>
        <taxon>unclassified sequences</taxon>
        <taxon>metagenomes</taxon>
        <taxon>ecological metagenomes</taxon>
    </lineage>
</organism>
<accession>A0A0F9SKK7</accession>
<sequence>MAVVQNGGGKKKPKPPEVPTPVISPLPLPKISPLLRNLLAGTPQQQAVQQPKRQLTRFEIMRNAIAGGNLPTVSGPPTLPVGRADPRRGRGTGVNRPFITDVARSLGLELGPSIFGGFSTADPRSPAFGQETPATSSAGLLQRTPAGTGFDAAPAAPITPQVTTPQSPFALEAGLFHQARQFVVRKIFEAVDTNNRNRLPGEITNVIAALLPWRDWGFSSYQEALKALGYTEIPGAGTLIKDEEITSSTVGGSGGLTNTGQAVQQGSFNIGGGGAIRSPQFSTLINWRI</sequence>
<evidence type="ECO:0000313" key="2">
    <source>
        <dbReference type="EMBL" id="KKN62882.1"/>
    </source>
</evidence>
<feature type="region of interest" description="Disordered" evidence="1">
    <location>
        <begin position="1"/>
        <end position="25"/>
    </location>
</feature>
<feature type="region of interest" description="Disordered" evidence="1">
    <location>
        <begin position="68"/>
        <end position="95"/>
    </location>
</feature>
<dbReference type="EMBL" id="LAZR01000609">
    <property type="protein sequence ID" value="KKN62882.1"/>
    <property type="molecule type" value="Genomic_DNA"/>
</dbReference>
<feature type="compositionally biased region" description="Pro residues" evidence="1">
    <location>
        <begin position="16"/>
        <end position="25"/>
    </location>
</feature>
<evidence type="ECO:0000256" key="1">
    <source>
        <dbReference type="SAM" id="MobiDB-lite"/>
    </source>
</evidence>
<dbReference type="AlphaFoldDB" id="A0A0F9SKK7"/>
<name>A0A0F9SKK7_9ZZZZ</name>